<reference evidence="5 6" key="1">
    <citation type="submission" date="2019-11" db="EMBL/GenBank/DDBJ databases">
        <title>Genome sequences of 17 halophilic strains isolated from different environments.</title>
        <authorList>
            <person name="Furrow R.E."/>
        </authorList>
    </citation>
    <scope>NUCLEOTIDE SEQUENCE [LARGE SCALE GENOMIC DNA]</scope>
    <source>
        <strain evidence="5 6">22514_16_FS</strain>
    </source>
</reference>
<dbReference type="InterPro" id="IPR051310">
    <property type="entry name" value="MCP_chemotaxis"/>
</dbReference>
<dbReference type="PANTHER" id="PTHR43531:SF11">
    <property type="entry name" value="METHYL-ACCEPTING CHEMOTAXIS PROTEIN 3"/>
    <property type="match status" value="1"/>
</dbReference>
<accession>A0A6I4ZY58</accession>
<gene>
    <name evidence="5" type="ORF">GLW05_15705</name>
</gene>
<name>A0A6I4ZY58_9BACI</name>
<proteinExistence type="inferred from homology"/>
<comment type="caution">
    <text evidence="5">The sequence shown here is derived from an EMBL/GenBank/DDBJ whole genome shotgun (WGS) entry which is preliminary data.</text>
</comment>
<protein>
    <recommendedName>
        <fullName evidence="4">Methyl-accepting transducer domain-containing protein</fullName>
    </recommendedName>
</protein>
<evidence type="ECO:0000256" key="2">
    <source>
        <dbReference type="ARBA" id="ARBA00029447"/>
    </source>
</evidence>
<evidence type="ECO:0000256" key="3">
    <source>
        <dbReference type="PROSITE-ProRule" id="PRU00284"/>
    </source>
</evidence>
<evidence type="ECO:0000256" key="1">
    <source>
        <dbReference type="ARBA" id="ARBA00022500"/>
    </source>
</evidence>
<organism evidence="5 6">
    <name type="scientific">Pontibacillus yanchengensis</name>
    <dbReference type="NCBI Taxonomy" id="462910"/>
    <lineage>
        <taxon>Bacteria</taxon>
        <taxon>Bacillati</taxon>
        <taxon>Bacillota</taxon>
        <taxon>Bacilli</taxon>
        <taxon>Bacillales</taxon>
        <taxon>Bacillaceae</taxon>
        <taxon>Pontibacillus</taxon>
    </lineage>
</organism>
<feature type="domain" description="Methyl-accepting transducer" evidence="4">
    <location>
        <begin position="37"/>
        <end position="93"/>
    </location>
</feature>
<evidence type="ECO:0000313" key="5">
    <source>
        <dbReference type="EMBL" id="MYL35028.1"/>
    </source>
</evidence>
<dbReference type="Pfam" id="PF00015">
    <property type="entry name" value="MCPsignal"/>
    <property type="match status" value="1"/>
</dbReference>
<dbReference type="GO" id="GO:0007165">
    <property type="term" value="P:signal transduction"/>
    <property type="evidence" value="ECO:0007669"/>
    <property type="project" value="UniProtKB-KW"/>
</dbReference>
<evidence type="ECO:0000259" key="4">
    <source>
        <dbReference type="PROSITE" id="PS50111"/>
    </source>
</evidence>
<dbReference type="PANTHER" id="PTHR43531">
    <property type="entry name" value="PROTEIN ICFG"/>
    <property type="match status" value="1"/>
</dbReference>
<dbReference type="GO" id="GO:0006935">
    <property type="term" value="P:chemotaxis"/>
    <property type="evidence" value="ECO:0007669"/>
    <property type="project" value="UniProtKB-KW"/>
</dbReference>
<keyword evidence="1" id="KW-0145">Chemotaxis</keyword>
<dbReference type="GO" id="GO:0005886">
    <property type="term" value="C:plasma membrane"/>
    <property type="evidence" value="ECO:0007669"/>
    <property type="project" value="TreeGrafter"/>
</dbReference>
<dbReference type="OrthoDB" id="9765776at2"/>
<keyword evidence="3" id="KW-0807">Transducer</keyword>
<sequence length="152" mass="16733">MRRKLRKVHTFHERDARNTTVFLCIARKGEDSIPLLKALTDIISTLQKISSQNNLLALNASIEAARAGNTGRGFSVVEQEVHKLSEESHEATETNDAGTGKVNAAAEVTRDEIPRKDVAKVIVETLNNDSLINKEFQVTKGDTPILDALKTI</sequence>
<dbReference type="AlphaFoldDB" id="A0A6I4ZY58"/>
<dbReference type="InterPro" id="IPR004089">
    <property type="entry name" value="MCPsignal_dom"/>
</dbReference>
<dbReference type="InterPro" id="IPR004090">
    <property type="entry name" value="Chemotax_Me-accpt_rcpt"/>
</dbReference>
<dbReference type="Gene3D" id="1.10.287.950">
    <property type="entry name" value="Methyl-accepting chemotaxis protein"/>
    <property type="match status" value="1"/>
</dbReference>
<dbReference type="EMBL" id="WMEQ01000013">
    <property type="protein sequence ID" value="MYL35028.1"/>
    <property type="molecule type" value="Genomic_DNA"/>
</dbReference>
<dbReference type="Proteomes" id="UP000468638">
    <property type="component" value="Unassembled WGS sequence"/>
</dbReference>
<evidence type="ECO:0000313" key="6">
    <source>
        <dbReference type="Proteomes" id="UP000468638"/>
    </source>
</evidence>
<comment type="similarity">
    <text evidence="2">Belongs to the methyl-accepting chemotaxis (MCP) protein family.</text>
</comment>
<dbReference type="PROSITE" id="PS50111">
    <property type="entry name" value="CHEMOTAXIS_TRANSDUC_2"/>
    <property type="match status" value="1"/>
</dbReference>
<dbReference type="PRINTS" id="PR00260">
    <property type="entry name" value="CHEMTRNSDUCR"/>
</dbReference>
<dbReference type="GO" id="GO:0004888">
    <property type="term" value="F:transmembrane signaling receptor activity"/>
    <property type="evidence" value="ECO:0007669"/>
    <property type="project" value="InterPro"/>
</dbReference>
<dbReference type="SUPFAM" id="SSF58104">
    <property type="entry name" value="Methyl-accepting chemotaxis protein (MCP) signaling domain"/>
    <property type="match status" value="1"/>
</dbReference>